<protein>
    <recommendedName>
        <fullName evidence="3">2'-5' RNA ligase family protein</fullName>
    </recommendedName>
</protein>
<dbReference type="RefSeq" id="WP_246312751.1">
    <property type="nucleotide sequence ID" value="NZ_BAABEH010000001.1"/>
</dbReference>
<proteinExistence type="predicted"/>
<reference evidence="1 2" key="1">
    <citation type="submission" date="2020-07" db="EMBL/GenBank/DDBJ databases">
        <title>Sequencing the genomes of 1000 actinobacteria strains.</title>
        <authorList>
            <person name="Klenk H.-P."/>
        </authorList>
    </citation>
    <scope>NUCLEOTIDE SEQUENCE [LARGE SCALE GENOMIC DNA]</scope>
    <source>
        <strain evidence="1 2">DSM 15165</strain>
    </source>
</reference>
<accession>A0A853CUX6</accession>
<dbReference type="AlphaFoldDB" id="A0A853CUX6"/>
<dbReference type="Proteomes" id="UP000578352">
    <property type="component" value="Unassembled WGS sequence"/>
</dbReference>
<sequence length="197" mass="21797">MSTAYMTEPAALESLRGQQYVVLRPTAAVATFYEREQAEILRRLPESTPHPNAGHVTLRGLSEPQRVDALRELVASWAGTRPPIEVRVDAVDGFPPPFQVLIARLERTVSLVDAYASLTASLDATDFRRLGELPLEEWVFHLSLAYASDLDERAWTAAFAASSRAVAPRPRELVSSVDFVWYGADGEHIDSFAVRSS</sequence>
<gene>
    <name evidence="1" type="ORF">HNR13_002406</name>
</gene>
<evidence type="ECO:0008006" key="3">
    <source>
        <dbReference type="Google" id="ProtNLM"/>
    </source>
</evidence>
<dbReference type="SUPFAM" id="SSF55144">
    <property type="entry name" value="LigT-like"/>
    <property type="match status" value="1"/>
</dbReference>
<dbReference type="InterPro" id="IPR009097">
    <property type="entry name" value="Cyclic_Pdiesterase"/>
</dbReference>
<dbReference type="Pfam" id="PF13563">
    <property type="entry name" value="2_5_RNA_ligase2"/>
    <property type="match status" value="1"/>
</dbReference>
<dbReference type="Gene3D" id="3.90.1140.10">
    <property type="entry name" value="Cyclic phosphodiesterase"/>
    <property type="match status" value="1"/>
</dbReference>
<evidence type="ECO:0000313" key="2">
    <source>
        <dbReference type="Proteomes" id="UP000578352"/>
    </source>
</evidence>
<evidence type="ECO:0000313" key="1">
    <source>
        <dbReference type="EMBL" id="NYJ24119.1"/>
    </source>
</evidence>
<name>A0A853CUX6_9MICO</name>
<organism evidence="1 2">
    <name type="scientific">Leifsonia shinshuensis</name>
    <dbReference type="NCBI Taxonomy" id="150026"/>
    <lineage>
        <taxon>Bacteria</taxon>
        <taxon>Bacillati</taxon>
        <taxon>Actinomycetota</taxon>
        <taxon>Actinomycetes</taxon>
        <taxon>Micrococcales</taxon>
        <taxon>Microbacteriaceae</taxon>
        <taxon>Leifsonia</taxon>
    </lineage>
</organism>
<comment type="caution">
    <text evidence="1">The sequence shown here is derived from an EMBL/GenBank/DDBJ whole genome shotgun (WGS) entry which is preliminary data.</text>
</comment>
<dbReference type="EMBL" id="JACCFL010000001">
    <property type="protein sequence ID" value="NYJ24119.1"/>
    <property type="molecule type" value="Genomic_DNA"/>
</dbReference>